<dbReference type="EMBL" id="MK072371">
    <property type="protein sequence ID" value="AYV82378.1"/>
    <property type="molecule type" value="Genomic_DNA"/>
</dbReference>
<organism evidence="2">
    <name type="scientific">Homavirus sp</name>
    <dbReference type="NCBI Taxonomy" id="2487769"/>
    <lineage>
        <taxon>Viruses</taxon>
        <taxon>Varidnaviria</taxon>
        <taxon>Bamfordvirae</taxon>
        <taxon>Nucleocytoviricota</taxon>
        <taxon>Megaviricetes</taxon>
        <taxon>Imitervirales</taxon>
        <taxon>Mimiviridae</taxon>
        <taxon>Klosneuvirinae</taxon>
    </lineage>
</organism>
<dbReference type="PANTHER" id="PTHR36973">
    <property type="entry name" value="SLL1456 PROTEIN-RELATED"/>
    <property type="match status" value="1"/>
</dbReference>
<feature type="domain" description="Methyltransferase FkbM" evidence="1">
    <location>
        <begin position="242"/>
        <end position="406"/>
    </location>
</feature>
<name>A0A3G5A5B5_9VIRU</name>
<reference evidence="2" key="1">
    <citation type="submission" date="2018-10" db="EMBL/GenBank/DDBJ databases">
        <title>Hidden diversity of soil giant viruses.</title>
        <authorList>
            <person name="Schulz F."/>
            <person name="Alteio L."/>
            <person name="Goudeau D."/>
            <person name="Ryan E.M."/>
            <person name="Malmstrom R.R."/>
            <person name="Blanchard J."/>
            <person name="Woyke T."/>
        </authorList>
    </citation>
    <scope>NUCLEOTIDE SEQUENCE</scope>
    <source>
        <strain evidence="2">HOV1</strain>
    </source>
</reference>
<dbReference type="SUPFAM" id="SSF53335">
    <property type="entry name" value="S-adenosyl-L-methionine-dependent methyltransferases"/>
    <property type="match status" value="1"/>
</dbReference>
<dbReference type="InterPro" id="IPR053188">
    <property type="entry name" value="FkbM_Methyltransferase"/>
</dbReference>
<sequence length="523" mass="60112">MKLIAHRANTNGPDPSRENNPEYILEAISKGYDVEIDVWKIDYELILAHDIHNDINYIINTDFLKQNSKYLWCHAKNIEALEFLLSINMHTFWHNTDDYTITSRGIVWAYPDKYTKGGVYVMPELNNTILPRNCFGICSDYVENYVSKYTNQHTDQHTSSSYLSCPFTGNTTYIDAVPPDFFLYEPSAPILGLTEMRGPSGYQQAHLVKPLLNKISTYVNFNSINTIFDVGSRDCLQSVEFKMRFPHADIHAFEANPKCVDMCRETLERYKDYCKNDVVLNDVVLNDVAVSNYDGEITFHPVIYGNIGASSILSLSEDNEHHKCWPQDTITVNCTKLDTYCEMNNINNIDILWMDVQGVELQVMQGMEKMLQNTKIIHTEIGITPLYKEQVLINEFMQFMEENNFVPIDITTTREGYEADVIFLNKKYLPYDLSELYYSSVPNNTNNENSTSIILQGTITYINDLIGCYKNCEHIVLSTWVDEYIPNTMSNTITNTITNTTTNIKVIKNKMPDNKGFGNLNLQ</sequence>
<dbReference type="PANTHER" id="PTHR36973:SF4">
    <property type="entry name" value="NODULATION PROTEIN"/>
    <property type="match status" value="1"/>
</dbReference>
<dbReference type="GO" id="GO:0008171">
    <property type="term" value="F:O-methyltransferase activity"/>
    <property type="evidence" value="ECO:0007669"/>
    <property type="project" value="TreeGrafter"/>
</dbReference>
<dbReference type="InterPro" id="IPR029063">
    <property type="entry name" value="SAM-dependent_MTases_sf"/>
</dbReference>
<dbReference type="Pfam" id="PF05050">
    <property type="entry name" value="Methyltransf_21"/>
    <property type="match status" value="1"/>
</dbReference>
<accession>A0A3G5A5B5</accession>
<proteinExistence type="predicted"/>
<gene>
    <name evidence="2" type="ORF">Homavirus40_3</name>
</gene>
<dbReference type="InterPro" id="IPR006342">
    <property type="entry name" value="FkbM_mtfrase"/>
</dbReference>
<evidence type="ECO:0000313" key="2">
    <source>
        <dbReference type="EMBL" id="AYV82378.1"/>
    </source>
</evidence>
<dbReference type="NCBIfam" id="TIGR01444">
    <property type="entry name" value="fkbM_fam"/>
    <property type="match status" value="1"/>
</dbReference>
<protein>
    <recommendedName>
        <fullName evidence="1">Methyltransferase FkbM domain-containing protein</fullName>
    </recommendedName>
</protein>
<dbReference type="Gene3D" id="3.40.50.150">
    <property type="entry name" value="Vaccinia Virus protein VP39"/>
    <property type="match status" value="1"/>
</dbReference>
<evidence type="ECO:0000259" key="1">
    <source>
        <dbReference type="Pfam" id="PF05050"/>
    </source>
</evidence>
<feature type="non-terminal residue" evidence="2">
    <location>
        <position position="523"/>
    </location>
</feature>